<dbReference type="EMBL" id="SSOB01000050">
    <property type="protein sequence ID" value="THF73752.1"/>
    <property type="molecule type" value="Genomic_DNA"/>
</dbReference>
<dbReference type="Pfam" id="PF06452">
    <property type="entry name" value="CBM9_1"/>
    <property type="match status" value="1"/>
</dbReference>
<dbReference type="Proteomes" id="UP000310636">
    <property type="component" value="Unassembled WGS sequence"/>
</dbReference>
<feature type="domain" description="Carbohydrate-binding" evidence="1">
    <location>
        <begin position="955"/>
        <end position="1125"/>
    </location>
</feature>
<comment type="caution">
    <text evidence="3">The sequence shown here is derived from an EMBL/GenBank/DDBJ whole genome shotgun (WGS) entry which is preliminary data.</text>
</comment>
<dbReference type="InterPro" id="IPR011050">
    <property type="entry name" value="Pectin_lyase_fold/virulence"/>
</dbReference>
<dbReference type="Gene3D" id="2.160.20.10">
    <property type="entry name" value="Single-stranded right-handed beta-helix, Pectin lyase-like"/>
    <property type="match status" value="1"/>
</dbReference>
<protein>
    <recommendedName>
        <fullName evidence="5">Right handed beta helix domain-containing protein</fullName>
    </recommendedName>
</protein>
<evidence type="ECO:0000313" key="3">
    <source>
        <dbReference type="EMBL" id="THF73752.1"/>
    </source>
</evidence>
<evidence type="ECO:0008006" key="5">
    <source>
        <dbReference type="Google" id="ProtNLM"/>
    </source>
</evidence>
<dbReference type="RefSeq" id="WP_136373153.1">
    <property type="nucleotide sequence ID" value="NZ_SSOB01000050.1"/>
</dbReference>
<dbReference type="AlphaFoldDB" id="A0A4S4BGZ2"/>
<evidence type="ECO:0000259" key="2">
    <source>
        <dbReference type="Pfam" id="PF13229"/>
    </source>
</evidence>
<dbReference type="SUPFAM" id="SSF49344">
    <property type="entry name" value="CBD9-like"/>
    <property type="match status" value="1"/>
</dbReference>
<proteinExistence type="predicted"/>
<dbReference type="InterPro" id="IPR012334">
    <property type="entry name" value="Pectin_lyas_fold"/>
</dbReference>
<dbReference type="GO" id="GO:0004553">
    <property type="term" value="F:hydrolase activity, hydrolyzing O-glycosyl compounds"/>
    <property type="evidence" value="ECO:0007669"/>
    <property type="project" value="InterPro"/>
</dbReference>
<dbReference type="InterPro" id="IPR010502">
    <property type="entry name" value="Carb-bd_dom_fam9"/>
</dbReference>
<dbReference type="OrthoDB" id="3333873at2"/>
<dbReference type="InterPro" id="IPR006626">
    <property type="entry name" value="PbH1"/>
</dbReference>
<dbReference type="GO" id="GO:0030246">
    <property type="term" value="F:carbohydrate binding"/>
    <property type="evidence" value="ECO:0007669"/>
    <property type="project" value="InterPro"/>
</dbReference>
<feature type="domain" description="Right handed beta helix" evidence="2">
    <location>
        <begin position="535"/>
        <end position="688"/>
    </location>
</feature>
<dbReference type="SUPFAM" id="SSF51126">
    <property type="entry name" value="Pectin lyase-like"/>
    <property type="match status" value="1"/>
</dbReference>
<keyword evidence="4" id="KW-1185">Reference proteome</keyword>
<name>A0A4S4BGZ2_9BACL</name>
<dbReference type="Pfam" id="PF13229">
    <property type="entry name" value="Beta_helix"/>
    <property type="match status" value="1"/>
</dbReference>
<dbReference type="InterPro" id="IPR039448">
    <property type="entry name" value="Beta_helix"/>
</dbReference>
<evidence type="ECO:0000259" key="1">
    <source>
        <dbReference type="Pfam" id="PF06452"/>
    </source>
</evidence>
<dbReference type="Gene3D" id="2.60.40.1190">
    <property type="match status" value="1"/>
</dbReference>
<sequence length="1126" mass="119114">MKRWQRRVSLLMVIVLALGLGWPLPQERAHAAAAIDDPLNDASKAYAYSTNWVFDTTNPTYFGGDSSRVTRSNLSTGYLVYRLAGMLEFSAVVHKYAASTGTVKFYTSPDNSTWTQAATVNSAPVVTGNASWSSSTYEQASALPSNAEYLKVELSGDYGNWHLQIGSVTVSDGSSAPVTITDELADNSKMYAVSANWMVDSTNASYFGGDTNRKIRTGLTTESFTYHLDDLQAASVVAHRYAGSTAVLRLYGSSDHATWTELLTQQGEGVATGDPGWQASTYSIVGKLPAGVDYLKVEVSGDAAAWAFQLGSVTVSNVWGGIGSEGGFGDYYVDSVSGSDSNDGLSPSAAWKTFSHVNNTIFAPGDRILLKKGSVWNERLYPKGSGTSADPIEIDSYGTGNRPVVNGGGIAGGAVYLRNPSYWTIQNLEVTNYAATRGDVYREGILLENADGGTRSGIRIVNNYVHDVSGSFRYPTVAGYSGGPHAFGGISVYTGGTTGTDRFDDVLIEGNSVEDVGRSGIVVWDNVWNGSGYASTNVVIRQNSVKRSDSDGILTFGADGALIEHNVAEGIGWYSELNQFNGSAAIWPTRGKNNVVQYNEAFNTRRTEGDGQGFNLDMDSKDSVIQYNYSHDNEGGFVLLVDAPLVPGVENGSENSIVRYNVSQNDLKHLITFAGGVTEGTQIYNNTFYIGKALTTRIIDHEWDEAGDLNGHYSFKNNLVYNLGKGDYKLPGANGTFDSNLFYGNHPANEPSDPNKITANPLLVYQGGGGTGWSTVGGYKLRAGSPALGAGAVIASNGGKDYWGNAVSAASAPSIGAYNGAGIDPNTVPAAPDDGFIPTYFHYTVVPAISSGSKQLKVIFNNPTSSAMTVNSIDWSVGALSGTATSIPSIPANSSWTFVVSLPGLADGTMYALDLTAEIAGYEDLVIDRTIDFNRVLPLADTSGAVTIDLADGTNLVSGYTGAADLSGQVKLRWDAANLYLQATIVDNVASNGSSGSSIYANDSLQFSIAPGMPGDSASWYEYGISQTPSGPEVYRWLAMGTTPVGAVTGATLTVSRNATASTTTYNLTLPWTELAPIAHSAGDVLSFSLAVNDNDGAGRKGYIEWGSGIGGTKDASLFRSLILVP</sequence>
<dbReference type="CDD" id="cd09621">
    <property type="entry name" value="CBM9_like_5"/>
    <property type="match status" value="1"/>
</dbReference>
<reference evidence="3 4" key="1">
    <citation type="submission" date="2019-04" db="EMBL/GenBank/DDBJ databases">
        <title>Cohnella sp. nov. isolated from preserved vegetables.</title>
        <authorList>
            <person name="Lin S.-Y."/>
            <person name="Hung M.-H."/>
            <person name="Young C.-C."/>
        </authorList>
    </citation>
    <scope>NUCLEOTIDE SEQUENCE [LARGE SCALE GENOMIC DNA]</scope>
    <source>
        <strain evidence="3 4">CC-MHH1044</strain>
    </source>
</reference>
<gene>
    <name evidence="3" type="ORF">E6C55_28075</name>
</gene>
<organism evidence="3 4">
    <name type="scientific">Cohnella fermenti</name>
    <dbReference type="NCBI Taxonomy" id="2565925"/>
    <lineage>
        <taxon>Bacteria</taxon>
        <taxon>Bacillati</taxon>
        <taxon>Bacillota</taxon>
        <taxon>Bacilli</taxon>
        <taxon>Bacillales</taxon>
        <taxon>Paenibacillaceae</taxon>
        <taxon>Cohnella</taxon>
    </lineage>
</organism>
<dbReference type="GO" id="GO:0016052">
    <property type="term" value="P:carbohydrate catabolic process"/>
    <property type="evidence" value="ECO:0007669"/>
    <property type="project" value="InterPro"/>
</dbReference>
<dbReference type="SMART" id="SM00710">
    <property type="entry name" value="PbH1"/>
    <property type="match status" value="7"/>
</dbReference>
<evidence type="ECO:0000313" key="4">
    <source>
        <dbReference type="Proteomes" id="UP000310636"/>
    </source>
</evidence>
<accession>A0A4S4BGZ2</accession>